<dbReference type="AlphaFoldDB" id="A0A9P0BI70"/>
<accession>A0A9P0BI70</accession>
<name>A0A9P0BI70_BRAAE</name>
<gene>
    <name evidence="1" type="ORF">MELIAE_LOCUS12463</name>
</gene>
<keyword evidence="2" id="KW-1185">Reference proteome</keyword>
<dbReference type="InterPro" id="IPR033602">
    <property type="entry name" value="CIMAP3"/>
</dbReference>
<organism evidence="1 2">
    <name type="scientific">Brassicogethes aeneus</name>
    <name type="common">Rape pollen beetle</name>
    <name type="synonym">Meligethes aeneus</name>
    <dbReference type="NCBI Taxonomy" id="1431903"/>
    <lineage>
        <taxon>Eukaryota</taxon>
        <taxon>Metazoa</taxon>
        <taxon>Ecdysozoa</taxon>
        <taxon>Arthropoda</taxon>
        <taxon>Hexapoda</taxon>
        <taxon>Insecta</taxon>
        <taxon>Pterygota</taxon>
        <taxon>Neoptera</taxon>
        <taxon>Endopterygota</taxon>
        <taxon>Coleoptera</taxon>
        <taxon>Polyphaga</taxon>
        <taxon>Cucujiformia</taxon>
        <taxon>Nitidulidae</taxon>
        <taxon>Meligethinae</taxon>
        <taxon>Brassicogethes</taxon>
    </lineage>
</organism>
<dbReference type="OrthoDB" id="8189408at2759"/>
<dbReference type="GO" id="GO:0031344">
    <property type="term" value="P:regulation of cell projection organization"/>
    <property type="evidence" value="ECO:0007669"/>
    <property type="project" value="TreeGrafter"/>
</dbReference>
<protein>
    <submittedName>
        <fullName evidence="1">Uncharacterized protein</fullName>
    </submittedName>
</protein>
<dbReference type="Proteomes" id="UP001154078">
    <property type="component" value="Chromosome 9"/>
</dbReference>
<evidence type="ECO:0000313" key="1">
    <source>
        <dbReference type="EMBL" id="CAH0563712.1"/>
    </source>
</evidence>
<proteinExistence type="predicted"/>
<dbReference type="PANTHER" id="PTHR31508:SF2">
    <property type="entry name" value="PROTEIN PITCHFORK"/>
    <property type="match status" value="1"/>
</dbReference>
<dbReference type="GO" id="GO:0008092">
    <property type="term" value="F:cytoskeletal protein binding"/>
    <property type="evidence" value="ECO:0007669"/>
    <property type="project" value="TreeGrafter"/>
</dbReference>
<evidence type="ECO:0000313" key="2">
    <source>
        <dbReference type="Proteomes" id="UP001154078"/>
    </source>
</evidence>
<reference evidence="1" key="1">
    <citation type="submission" date="2021-12" db="EMBL/GenBank/DDBJ databases">
        <authorList>
            <person name="King R."/>
        </authorList>
    </citation>
    <scope>NUCLEOTIDE SEQUENCE</scope>
</reference>
<dbReference type="EMBL" id="OV121140">
    <property type="protein sequence ID" value="CAH0563712.1"/>
    <property type="molecule type" value="Genomic_DNA"/>
</dbReference>
<sequence length="263" mass="31042">MTLMRSKIYDEEFLEGDDDKCITRLEKFSPLAFGSTRSRTFAEINTKIKDKPSDQPDFYNLDKYNFINQLSNKVVSKRGLGYFASTTVRKGYENRNPSPTRYQKVTKRESKQQFAPFNIKSKIVRGKPREGPGPGSYDCNLETCRRIKYSNNFGNPKLLPCVETYCLYDHIVDICSKCKDICTNDYWHQNFETFLCHLCWTEEKLTHEIYHIDKLKEFKKMRTCGYIHTHEKGSLSRRILLQKEVVKRTQLENYLDLHISCYD</sequence>
<dbReference type="PANTHER" id="PTHR31508">
    <property type="entry name" value="PROTEIN PITCHFORK"/>
    <property type="match status" value="1"/>
</dbReference>